<accession>A0A392SVS5</accession>
<dbReference type="EMBL" id="LXQA010445587">
    <property type="protein sequence ID" value="MCI52334.1"/>
    <property type="molecule type" value="Genomic_DNA"/>
</dbReference>
<evidence type="ECO:0000313" key="1">
    <source>
        <dbReference type="EMBL" id="MCI52334.1"/>
    </source>
</evidence>
<sequence length="33" mass="3685">MMQESRKTVCALPPARGVALVARRAIRVRAFDD</sequence>
<dbReference type="AlphaFoldDB" id="A0A392SVS5"/>
<keyword evidence="2" id="KW-1185">Reference proteome</keyword>
<protein>
    <submittedName>
        <fullName evidence="1">Uncharacterized protein</fullName>
    </submittedName>
</protein>
<feature type="non-terminal residue" evidence="1">
    <location>
        <position position="33"/>
    </location>
</feature>
<name>A0A392SVS5_9FABA</name>
<comment type="caution">
    <text evidence="1">The sequence shown here is derived from an EMBL/GenBank/DDBJ whole genome shotgun (WGS) entry which is preliminary data.</text>
</comment>
<organism evidence="1 2">
    <name type="scientific">Trifolium medium</name>
    <dbReference type="NCBI Taxonomy" id="97028"/>
    <lineage>
        <taxon>Eukaryota</taxon>
        <taxon>Viridiplantae</taxon>
        <taxon>Streptophyta</taxon>
        <taxon>Embryophyta</taxon>
        <taxon>Tracheophyta</taxon>
        <taxon>Spermatophyta</taxon>
        <taxon>Magnoliopsida</taxon>
        <taxon>eudicotyledons</taxon>
        <taxon>Gunneridae</taxon>
        <taxon>Pentapetalae</taxon>
        <taxon>rosids</taxon>
        <taxon>fabids</taxon>
        <taxon>Fabales</taxon>
        <taxon>Fabaceae</taxon>
        <taxon>Papilionoideae</taxon>
        <taxon>50 kb inversion clade</taxon>
        <taxon>NPAAA clade</taxon>
        <taxon>Hologalegina</taxon>
        <taxon>IRL clade</taxon>
        <taxon>Trifolieae</taxon>
        <taxon>Trifolium</taxon>
    </lineage>
</organism>
<evidence type="ECO:0000313" key="2">
    <source>
        <dbReference type="Proteomes" id="UP000265520"/>
    </source>
</evidence>
<reference evidence="1 2" key="1">
    <citation type="journal article" date="2018" name="Front. Plant Sci.">
        <title>Red Clover (Trifolium pratense) and Zigzag Clover (T. medium) - A Picture of Genomic Similarities and Differences.</title>
        <authorList>
            <person name="Dluhosova J."/>
            <person name="Istvanek J."/>
            <person name="Nedelnik J."/>
            <person name="Repkova J."/>
        </authorList>
    </citation>
    <scope>NUCLEOTIDE SEQUENCE [LARGE SCALE GENOMIC DNA]</scope>
    <source>
        <strain evidence="2">cv. 10/8</strain>
        <tissue evidence="1">Leaf</tissue>
    </source>
</reference>
<proteinExistence type="predicted"/>
<dbReference type="Proteomes" id="UP000265520">
    <property type="component" value="Unassembled WGS sequence"/>
</dbReference>